<evidence type="ECO:0000256" key="6">
    <source>
        <dbReference type="ARBA" id="ARBA00023306"/>
    </source>
</evidence>
<dbReference type="InterPro" id="IPR018630">
    <property type="entry name" value="Zwilch"/>
</dbReference>
<organism evidence="9 10">
    <name type="scientific">Dimargaris verticillata</name>
    <dbReference type="NCBI Taxonomy" id="2761393"/>
    <lineage>
        <taxon>Eukaryota</taxon>
        <taxon>Fungi</taxon>
        <taxon>Fungi incertae sedis</taxon>
        <taxon>Zoopagomycota</taxon>
        <taxon>Kickxellomycotina</taxon>
        <taxon>Dimargaritomycetes</taxon>
        <taxon>Dimargaritales</taxon>
        <taxon>Dimargaritaceae</taxon>
        <taxon>Dimargaris</taxon>
    </lineage>
</organism>
<sequence>MLAASDTDNLWHALAEAKRSNATFSDSQTLYPVTHDDVLVWYIPPFVEHPLRQQVHQAEFFILTQLPSRNAVTANPTLALQKCQFIAIGEANAAVPLEWPTMQTSTPPTHHYRLCWPDQCLYPLAKDRARYYLSYLSLTPKPPPLSIDLLCDPLPVVALISPPTNASNCSYLGSQIFIDNKGDKSFPSPLVYTLEPCGVCRQNQPSQSGQASEADRYLSIAAIEQRLGEWWIAHNERTTTYDLHYRLLGPGPAPMDSNEPESWAHQSTVTVHANWQAPRHDPAGAAVCLQPPPHSCHVTTTLVSVPGTVDTHTHEALVGLLDELQYLMVWHEIAQDRLAWPDKSTTTSQTTSANSFATRVQSFFQNLAEAQGSTSPAADESDDTDWLFDLPTRKDHDFTEQFWVLCQKAQGAVDLNTAMSGLADGLESGSLKPIVNRANRTALAQVVRDFIKLSQSETLPDYDDQRERLASILEHWIDQPLEVLIEAGIYKLRLDYCFYLIGNNLATHQQLEYFLDSMVSPGEQIARLNQLHRCLEVWHQLRATIHLFPYETMRQVVAKVLVNGRARGQGMLTHVLDASADTSANQSVLGDDEPLVLRVTMPRFSNGTNVMMDSLVASADIYAWSVTMTKGDCNEPMTNPTRYQFTVTRDPRWVAAGQDLQEGNANRTEGDVPEWKNNAGLSPDAYDLSDEDHGSTQPRDCRHTEGNRSDDQPHFPHLTRAGMAPEQYHLVAATTLPAAL</sequence>
<dbReference type="GO" id="GO:0051301">
    <property type="term" value="P:cell division"/>
    <property type="evidence" value="ECO:0007669"/>
    <property type="project" value="UniProtKB-KW"/>
</dbReference>
<evidence type="ECO:0000256" key="7">
    <source>
        <dbReference type="ARBA" id="ARBA00023328"/>
    </source>
</evidence>
<dbReference type="Proteomes" id="UP001151582">
    <property type="component" value="Unassembled WGS sequence"/>
</dbReference>
<protein>
    <submittedName>
        <fullName evidence="9">Uncharacterized protein</fullName>
    </submittedName>
</protein>
<keyword evidence="5" id="KW-0498">Mitosis</keyword>
<comment type="similarity">
    <text evidence="2">Belongs to the ZWILCH family.</text>
</comment>
<name>A0A9W8EFN1_9FUNG</name>
<comment type="subcellular location">
    <subcellularLocation>
        <location evidence="1">Chromosome</location>
        <location evidence="1">Centromere</location>
    </subcellularLocation>
</comment>
<dbReference type="OrthoDB" id="5556307at2759"/>
<dbReference type="EMBL" id="JANBQB010000003">
    <property type="protein sequence ID" value="KAJ1985199.1"/>
    <property type="molecule type" value="Genomic_DNA"/>
</dbReference>
<evidence type="ECO:0000313" key="9">
    <source>
        <dbReference type="EMBL" id="KAJ1985199.1"/>
    </source>
</evidence>
<keyword evidence="7" id="KW-0137">Centromere</keyword>
<keyword evidence="4" id="KW-0132">Cell division</keyword>
<evidence type="ECO:0000256" key="3">
    <source>
        <dbReference type="ARBA" id="ARBA00022454"/>
    </source>
</evidence>
<evidence type="ECO:0000256" key="5">
    <source>
        <dbReference type="ARBA" id="ARBA00022776"/>
    </source>
</evidence>
<feature type="compositionally biased region" description="Basic and acidic residues" evidence="8">
    <location>
        <begin position="691"/>
        <end position="714"/>
    </location>
</feature>
<dbReference type="GO" id="GO:0034501">
    <property type="term" value="P:protein localization to kinetochore"/>
    <property type="evidence" value="ECO:0007669"/>
    <property type="project" value="TreeGrafter"/>
</dbReference>
<comment type="caution">
    <text evidence="9">The sequence shown here is derived from an EMBL/GenBank/DDBJ whole genome shotgun (WGS) entry which is preliminary data.</text>
</comment>
<evidence type="ECO:0000256" key="2">
    <source>
        <dbReference type="ARBA" id="ARBA00009062"/>
    </source>
</evidence>
<dbReference type="AlphaFoldDB" id="A0A9W8EFN1"/>
<feature type="region of interest" description="Disordered" evidence="8">
    <location>
        <begin position="662"/>
        <end position="722"/>
    </location>
</feature>
<dbReference type="Pfam" id="PF09817">
    <property type="entry name" value="Zwilch"/>
    <property type="match status" value="1"/>
</dbReference>
<dbReference type="Gene3D" id="1.20.58.730">
    <property type="match status" value="1"/>
</dbReference>
<dbReference type="GO" id="GO:1990423">
    <property type="term" value="C:RZZ complex"/>
    <property type="evidence" value="ECO:0007669"/>
    <property type="project" value="InterPro"/>
</dbReference>
<dbReference type="PANTHER" id="PTHR15995">
    <property type="entry name" value="PROTEIN ZWILCH HOMOLOG"/>
    <property type="match status" value="1"/>
</dbReference>
<keyword evidence="3" id="KW-0158">Chromosome</keyword>
<accession>A0A9W8EFN1</accession>
<proteinExistence type="inferred from homology"/>
<keyword evidence="6" id="KW-0131">Cell cycle</keyword>
<evidence type="ECO:0000256" key="8">
    <source>
        <dbReference type="SAM" id="MobiDB-lite"/>
    </source>
</evidence>
<dbReference type="Gene3D" id="1.10.287.1880">
    <property type="match status" value="1"/>
</dbReference>
<evidence type="ECO:0000256" key="4">
    <source>
        <dbReference type="ARBA" id="ARBA00022618"/>
    </source>
</evidence>
<gene>
    <name evidence="9" type="ORF">H4R34_000158</name>
</gene>
<evidence type="ECO:0000313" key="10">
    <source>
        <dbReference type="Proteomes" id="UP001151582"/>
    </source>
</evidence>
<keyword evidence="10" id="KW-1185">Reference proteome</keyword>
<dbReference type="PANTHER" id="PTHR15995:SF1">
    <property type="entry name" value="PROTEIN ZWILCH HOMOLOG"/>
    <property type="match status" value="1"/>
</dbReference>
<reference evidence="9" key="1">
    <citation type="submission" date="2022-07" db="EMBL/GenBank/DDBJ databases">
        <title>Phylogenomic reconstructions and comparative analyses of Kickxellomycotina fungi.</title>
        <authorList>
            <person name="Reynolds N.K."/>
            <person name="Stajich J.E."/>
            <person name="Barry K."/>
            <person name="Grigoriev I.V."/>
            <person name="Crous P."/>
            <person name="Smith M.E."/>
        </authorList>
    </citation>
    <scope>NUCLEOTIDE SEQUENCE</scope>
    <source>
        <strain evidence="9">RSA 567</strain>
    </source>
</reference>
<dbReference type="GO" id="GO:0007094">
    <property type="term" value="P:mitotic spindle assembly checkpoint signaling"/>
    <property type="evidence" value="ECO:0007669"/>
    <property type="project" value="TreeGrafter"/>
</dbReference>
<evidence type="ECO:0000256" key="1">
    <source>
        <dbReference type="ARBA" id="ARBA00004584"/>
    </source>
</evidence>